<keyword evidence="10" id="KW-0811">Translocation</keyword>
<evidence type="ECO:0000256" key="4">
    <source>
        <dbReference type="ARBA" id="ARBA00022692"/>
    </source>
</evidence>
<keyword evidence="10" id="KW-0653">Protein transport</keyword>
<protein>
    <recommendedName>
        <fullName evidence="3 10">Mitochondrial import inner membrane translocase subunit Tim21</fullName>
    </recommendedName>
</protein>
<evidence type="ECO:0000256" key="2">
    <source>
        <dbReference type="ARBA" id="ARBA00010867"/>
    </source>
</evidence>
<dbReference type="InterPro" id="IPR013261">
    <property type="entry name" value="Tim21"/>
</dbReference>
<evidence type="ECO:0000256" key="3">
    <source>
        <dbReference type="ARBA" id="ARBA00020726"/>
    </source>
</evidence>
<keyword evidence="6" id="KW-0809">Transit peptide</keyword>
<name>A0A9W8B2M3_9FUNG</name>
<dbReference type="EMBL" id="JANBQB010000115">
    <property type="protein sequence ID" value="KAJ1981692.1"/>
    <property type="molecule type" value="Genomic_DNA"/>
</dbReference>
<dbReference type="Proteomes" id="UP001151582">
    <property type="component" value="Unassembled WGS sequence"/>
</dbReference>
<keyword evidence="8 10" id="KW-0496">Mitochondrion</keyword>
<keyword evidence="5 10" id="KW-0999">Mitochondrion inner membrane</keyword>
<dbReference type="PANTHER" id="PTHR13032:SF6">
    <property type="entry name" value="MITOCHONDRIAL IMPORT INNER MEMBRANE TRANSLOCASE SUBUNIT TIM21"/>
    <property type="match status" value="1"/>
</dbReference>
<comment type="subunit">
    <text evidence="10">Component of the TIM23 complex.</text>
</comment>
<keyword evidence="4 10" id="KW-0812">Transmembrane</keyword>
<accession>A0A9W8B2M3</accession>
<keyword evidence="7 10" id="KW-1133">Transmembrane helix</keyword>
<evidence type="ECO:0000313" key="12">
    <source>
        <dbReference type="Proteomes" id="UP001151582"/>
    </source>
</evidence>
<keyword evidence="12" id="KW-1185">Reference proteome</keyword>
<evidence type="ECO:0000256" key="8">
    <source>
        <dbReference type="ARBA" id="ARBA00023128"/>
    </source>
</evidence>
<keyword evidence="10" id="KW-0813">Transport</keyword>
<reference evidence="11" key="1">
    <citation type="submission" date="2022-07" db="EMBL/GenBank/DDBJ databases">
        <title>Phylogenomic reconstructions and comparative analyses of Kickxellomycotina fungi.</title>
        <authorList>
            <person name="Reynolds N.K."/>
            <person name="Stajich J.E."/>
            <person name="Barry K."/>
            <person name="Grigoriev I.V."/>
            <person name="Crous P."/>
            <person name="Smith M.E."/>
        </authorList>
    </citation>
    <scope>NUCLEOTIDE SEQUENCE</scope>
    <source>
        <strain evidence="11">RSA 567</strain>
    </source>
</reference>
<organism evidence="11 12">
    <name type="scientific">Dimargaris verticillata</name>
    <dbReference type="NCBI Taxonomy" id="2761393"/>
    <lineage>
        <taxon>Eukaryota</taxon>
        <taxon>Fungi</taxon>
        <taxon>Fungi incertae sedis</taxon>
        <taxon>Zoopagomycota</taxon>
        <taxon>Kickxellomycotina</taxon>
        <taxon>Dimargaritomycetes</taxon>
        <taxon>Dimargaritales</taxon>
        <taxon>Dimargaritaceae</taxon>
        <taxon>Dimargaris</taxon>
    </lineage>
</organism>
<evidence type="ECO:0000256" key="9">
    <source>
        <dbReference type="ARBA" id="ARBA00023136"/>
    </source>
</evidence>
<evidence type="ECO:0000256" key="10">
    <source>
        <dbReference type="RuleBase" id="RU367142"/>
    </source>
</evidence>
<evidence type="ECO:0000256" key="6">
    <source>
        <dbReference type="ARBA" id="ARBA00022946"/>
    </source>
</evidence>
<comment type="function">
    <text evidence="10">Essential component of the TIM23 complex, a complex that mediates the translocation of transit peptide-containing proteins across the mitochondrial inner membrane.</text>
</comment>
<comment type="caution">
    <text evidence="11">The sequence shown here is derived from an EMBL/GenBank/DDBJ whole genome shotgun (WGS) entry which is preliminary data.</text>
</comment>
<dbReference type="OrthoDB" id="436405at2759"/>
<dbReference type="InterPro" id="IPR038552">
    <property type="entry name" value="Tim21_IMS_sf"/>
</dbReference>
<sequence length="207" mass="22999">MLRPLDSPWADRLGSATKTAINVVVIATGLVILGGVPYLLFSDLVGSEGHMKWFSDALQRVRHSPDAIQLVGTPIKGYGDPSSSRMARNRPIAHNMMVDRHGVEHMLIRFYIEGPKNSGTVKVDLCKAPNGQWQYQYLLVEVPGQGLPSWKVVIDTQSPPPPPAWKETLTDVGTYLHTLGVASWETTRAHTAQGWTIVQEWLESRHK</sequence>
<comment type="subcellular location">
    <subcellularLocation>
        <location evidence="1 10">Mitochondrion inner membrane</location>
        <topology evidence="1 10">Single-pass membrane protein</topology>
    </subcellularLocation>
</comment>
<dbReference type="Gene3D" id="3.10.450.320">
    <property type="entry name" value="Mitochondrial import inner membrane translocase subunit Tim21"/>
    <property type="match status" value="1"/>
</dbReference>
<comment type="similarity">
    <text evidence="2 10">Belongs to the TIM21 family.</text>
</comment>
<dbReference type="GO" id="GO:0005744">
    <property type="term" value="C:TIM23 mitochondrial import inner membrane translocase complex"/>
    <property type="evidence" value="ECO:0007669"/>
    <property type="project" value="UniProtKB-UniRule"/>
</dbReference>
<dbReference type="FunFam" id="3.10.450.320:FF:000002">
    <property type="entry name" value="Mitochondrial import inner membrane translocase subunit tim21"/>
    <property type="match status" value="1"/>
</dbReference>
<feature type="transmembrane region" description="Helical" evidence="10">
    <location>
        <begin position="20"/>
        <end position="41"/>
    </location>
</feature>
<evidence type="ECO:0000256" key="5">
    <source>
        <dbReference type="ARBA" id="ARBA00022792"/>
    </source>
</evidence>
<gene>
    <name evidence="11" type="primary">TIM21</name>
    <name evidence="11" type="ORF">H4R34_001974</name>
</gene>
<evidence type="ECO:0000313" key="11">
    <source>
        <dbReference type="EMBL" id="KAJ1981692.1"/>
    </source>
</evidence>
<dbReference type="AlphaFoldDB" id="A0A9W8B2M3"/>
<evidence type="ECO:0000256" key="1">
    <source>
        <dbReference type="ARBA" id="ARBA00004434"/>
    </source>
</evidence>
<dbReference type="GO" id="GO:0030150">
    <property type="term" value="P:protein import into mitochondrial matrix"/>
    <property type="evidence" value="ECO:0007669"/>
    <property type="project" value="UniProtKB-UniRule"/>
</dbReference>
<evidence type="ECO:0000256" key="7">
    <source>
        <dbReference type="ARBA" id="ARBA00022989"/>
    </source>
</evidence>
<dbReference type="Pfam" id="PF08294">
    <property type="entry name" value="TIM21"/>
    <property type="match status" value="1"/>
</dbReference>
<dbReference type="PANTHER" id="PTHR13032">
    <property type="entry name" value="MITOCHONDRIAL IMPORT INNER MEMBRANE TRANSLOCASE SUBUNIT TIM21"/>
    <property type="match status" value="1"/>
</dbReference>
<proteinExistence type="inferred from homology"/>
<keyword evidence="9 10" id="KW-0472">Membrane</keyword>